<dbReference type="OrthoDB" id="9783240at2"/>
<dbReference type="AlphaFoldDB" id="A0A380L0D2"/>
<keyword evidence="8" id="KW-1185">Reference proteome</keyword>
<dbReference type="InterPro" id="IPR028082">
    <property type="entry name" value="Peripla_BP_I"/>
</dbReference>
<proteinExistence type="inferred from homology"/>
<dbReference type="EMBL" id="UHFR01000005">
    <property type="protein sequence ID" value="SUN77356.1"/>
    <property type="molecule type" value="Genomic_DNA"/>
</dbReference>
<keyword evidence="3 5" id="KW-0732">Signal</keyword>
<evidence type="ECO:0000259" key="6">
    <source>
        <dbReference type="Pfam" id="PF13458"/>
    </source>
</evidence>
<dbReference type="PRINTS" id="PR00337">
    <property type="entry name" value="LEUILEVALBP"/>
</dbReference>
<protein>
    <submittedName>
        <fullName evidence="7">Branched-chain amino acid transport protein</fullName>
    </submittedName>
</protein>
<feature type="chain" id="PRO_5039275524" evidence="5">
    <location>
        <begin position="21"/>
        <end position="385"/>
    </location>
</feature>
<accession>A0A380L0D2</accession>
<organism evidence="7 8">
    <name type="scientific">Streptococcus massiliensis</name>
    <dbReference type="NCBI Taxonomy" id="313439"/>
    <lineage>
        <taxon>Bacteria</taxon>
        <taxon>Bacillati</taxon>
        <taxon>Bacillota</taxon>
        <taxon>Bacilli</taxon>
        <taxon>Lactobacillales</taxon>
        <taxon>Streptococcaceae</taxon>
        <taxon>Streptococcus</taxon>
    </lineage>
</organism>
<dbReference type="PANTHER" id="PTHR30483">
    <property type="entry name" value="LEUCINE-SPECIFIC-BINDING PROTEIN"/>
    <property type="match status" value="1"/>
</dbReference>
<dbReference type="STRING" id="1123307.GCA_000380065_00902"/>
<dbReference type="RefSeq" id="WP_018371597.1">
    <property type="nucleotide sequence ID" value="NZ_UHFR01000005.1"/>
</dbReference>
<evidence type="ECO:0000256" key="4">
    <source>
        <dbReference type="ARBA" id="ARBA00022970"/>
    </source>
</evidence>
<dbReference type="Gene3D" id="3.40.50.2300">
    <property type="match status" value="2"/>
</dbReference>
<feature type="domain" description="Leucine-binding protein" evidence="6">
    <location>
        <begin position="40"/>
        <end position="375"/>
    </location>
</feature>
<gene>
    <name evidence="7" type="primary">braC_1</name>
    <name evidence="7" type="ORF">NCTC13765_01875</name>
</gene>
<reference evidence="7" key="1">
    <citation type="submission" date="2018-06" db="EMBL/GenBank/DDBJ databases">
        <authorList>
            <consortium name="Pathogen Informatics"/>
            <person name="Doyle S."/>
        </authorList>
    </citation>
    <scope>NUCLEOTIDE SEQUENCE [LARGE SCALE GENOMIC DNA]</scope>
    <source>
        <strain evidence="7">NCTC13765</strain>
    </source>
</reference>
<feature type="signal peptide" evidence="5">
    <location>
        <begin position="1"/>
        <end position="20"/>
    </location>
</feature>
<keyword evidence="4" id="KW-0029">Amino-acid transport</keyword>
<dbReference type="InterPro" id="IPR000709">
    <property type="entry name" value="Leu_Ile_Val-bd"/>
</dbReference>
<dbReference type="SUPFAM" id="SSF53822">
    <property type="entry name" value="Periplasmic binding protein-like I"/>
    <property type="match status" value="1"/>
</dbReference>
<dbReference type="Pfam" id="PF13458">
    <property type="entry name" value="Peripla_BP_6"/>
    <property type="match status" value="1"/>
</dbReference>
<dbReference type="PROSITE" id="PS51257">
    <property type="entry name" value="PROKAR_LIPOPROTEIN"/>
    <property type="match status" value="1"/>
</dbReference>
<dbReference type="PANTHER" id="PTHR30483:SF6">
    <property type="entry name" value="PERIPLASMIC BINDING PROTEIN OF ABC TRANSPORTER FOR NATURAL AMINO ACIDS"/>
    <property type="match status" value="1"/>
</dbReference>
<dbReference type="InterPro" id="IPR051010">
    <property type="entry name" value="BCAA_transport"/>
</dbReference>
<evidence type="ECO:0000256" key="3">
    <source>
        <dbReference type="ARBA" id="ARBA00022729"/>
    </source>
</evidence>
<sequence>MKKKVAISIMTLASIAFLTACGNVSTGNSNSTTGTPIDKTVKIGINLEETGATGAYGSAEQRGAKLAIEEINNAGGVDGKKLEVKDYDNKSETAEATNVSSKLVSQDKVNVMIGPATSGATAAAVKNADKAGVPLITPSASQDGLTKGHDYLFVTIFQDSFQGKILAKYADTLNAKKVILYTDNGSDYAKGIAKAFRDAYKGEIVADETFTAGDTDFQAALTKLKNKDFDAIVIPGYYTEAGKIVNQARGMGIEKPILGPDGFNSEAFVQQATAERANNIYYVTGFSTTGDMTEKTKKFLEAYKAKYNEEPSMFAALAYDSVYMAAEAAKGAKTSVDINNNLAKLKDFEGVTGKMTIDKDHNTEKSALMVTMNGGKVEKVETVEP</sequence>
<evidence type="ECO:0000313" key="8">
    <source>
        <dbReference type="Proteomes" id="UP000254634"/>
    </source>
</evidence>
<comment type="similarity">
    <text evidence="1">Belongs to the leucine-binding protein family.</text>
</comment>
<name>A0A380L0D2_9STRE</name>
<dbReference type="InterPro" id="IPR028081">
    <property type="entry name" value="Leu-bd"/>
</dbReference>
<dbReference type="GO" id="GO:0006865">
    <property type="term" value="P:amino acid transport"/>
    <property type="evidence" value="ECO:0007669"/>
    <property type="project" value="UniProtKB-KW"/>
</dbReference>
<evidence type="ECO:0000256" key="2">
    <source>
        <dbReference type="ARBA" id="ARBA00022448"/>
    </source>
</evidence>
<dbReference type="Proteomes" id="UP000254634">
    <property type="component" value="Unassembled WGS sequence"/>
</dbReference>
<keyword evidence="2" id="KW-0813">Transport</keyword>
<evidence type="ECO:0000256" key="5">
    <source>
        <dbReference type="SAM" id="SignalP"/>
    </source>
</evidence>
<dbReference type="CDD" id="cd06347">
    <property type="entry name" value="PBP1_ABC_LivK_ligand_binding-like"/>
    <property type="match status" value="1"/>
</dbReference>
<evidence type="ECO:0000256" key="1">
    <source>
        <dbReference type="ARBA" id="ARBA00010062"/>
    </source>
</evidence>
<evidence type="ECO:0000313" key="7">
    <source>
        <dbReference type="EMBL" id="SUN77356.1"/>
    </source>
</evidence>